<protein>
    <submittedName>
        <fullName evidence="1">Uncharacterized protein</fullName>
    </submittedName>
</protein>
<dbReference type="AlphaFoldDB" id="A0A917FDY5"/>
<dbReference type="EMBL" id="BMKR01000006">
    <property type="protein sequence ID" value="GGF72134.1"/>
    <property type="molecule type" value="Genomic_DNA"/>
</dbReference>
<accession>A0A917FDY5</accession>
<name>A0A917FDY5_9BACL</name>
<proteinExistence type="predicted"/>
<dbReference type="RefSeq" id="WP_189023786.1">
    <property type="nucleotide sequence ID" value="NZ_BMKR01000006.1"/>
</dbReference>
<gene>
    <name evidence="1" type="ORF">GCM10010912_16560</name>
</gene>
<reference evidence="1" key="2">
    <citation type="submission" date="2020-09" db="EMBL/GenBank/DDBJ databases">
        <authorList>
            <person name="Sun Q."/>
            <person name="Zhou Y."/>
        </authorList>
    </citation>
    <scope>NUCLEOTIDE SEQUENCE</scope>
    <source>
        <strain evidence="1">CGMCC 1.16134</strain>
    </source>
</reference>
<sequence>MNSRQRLQALIGLELRRLQLEKQIEVYEPFTDQPSVETLAKLREELKDCESAKDYLTLEDTN</sequence>
<evidence type="ECO:0000313" key="1">
    <source>
        <dbReference type="EMBL" id="GGF72134.1"/>
    </source>
</evidence>
<dbReference type="Proteomes" id="UP000637643">
    <property type="component" value="Unassembled WGS sequence"/>
</dbReference>
<evidence type="ECO:0000313" key="2">
    <source>
        <dbReference type="Proteomes" id="UP000637643"/>
    </source>
</evidence>
<comment type="caution">
    <text evidence="1">The sequence shown here is derived from an EMBL/GenBank/DDBJ whole genome shotgun (WGS) entry which is preliminary data.</text>
</comment>
<organism evidence="1 2">
    <name type="scientific">Paenibacillus albidus</name>
    <dbReference type="NCBI Taxonomy" id="2041023"/>
    <lineage>
        <taxon>Bacteria</taxon>
        <taxon>Bacillati</taxon>
        <taxon>Bacillota</taxon>
        <taxon>Bacilli</taxon>
        <taxon>Bacillales</taxon>
        <taxon>Paenibacillaceae</taxon>
        <taxon>Paenibacillus</taxon>
    </lineage>
</organism>
<reference evidence="1" key="1">
    <citation type="journal article" date="2014" name="Int. J. Syst. Evol. Microbiol.">
        <title>Complete genome sequence of Corynebacterium casei LMG S-19264T (=DSM 44701T), isolated from a smear-ripened cheese.</title>
        <authorList>
            <consortium name="US DOE Joint Genome Institute (JGI-PGF)"/>
            <person name="Walter F."/>
            <person name="Albersmeier A."/>
            <person name="Kalinowski J."/>
            <person name="Ruckert C."/>
        </authorList>
    </citation>
    <scope>NUCLEOTIDE SEQUENCE</scope>
    <source>
        <strain evidence="1">CGMCC 1.16134</strain>
    </source>
</reference>
<keyword evidence="2" id="KW-1185">Reference proteome</keyword>